<feature type="region of interest" description="Disordered" evidence="1">
    <location>
        <begin position="1"/>
        <end position="22"/>
    </location>
</feature>
<dbReference type="InterPro" id="IPR021519">
    <property type="entry name" value="DUF3182"/>
</dbReference>
<evidence type="ECO:0000313" key="3">
    <source>
        <dbReference type="Proteomes" id="UP001169027"/>
    </source>
</evidence>
<dbReference type="Proteomes" id="UP001169027">
    <property type="component" value="Unassembled WGS sequence"/>
</dbReference>
<name>A0ABT8SI12_9BURK</name>
<evidence type="ECO:0000256" key="1">
    <source>
        <dbReference type="SAM" id="MobiDB-lite"/>
    </source>
</evidence>
<protein>
    <submittedName>
        <fullName evidence="2">DUF3182 family protein</fullName>
    </submittedName>
</protein>
<reference evidence="2" key="1">
    <citation type="submission" date="2023-06" db="EMBL/GenBank/DDBJ databases">
        <authorList>
            <person name="Jiang Y."/>
            <person name="Liu Q."/>
        </authorList>
    </citation>
    <scope>NUCLEOTIDE SEQUENCE</scope>
    <source>
        <strain evidence="2">CGMCC 1.12090</strain>
    </source>
</reference>
<feature type="compositionally biased region" description="Polar residues" evidence="1">
    <location>
        <begin position="9"/>
        <end position="18"/>
    </location>
</feature>
<sequence length="91" mass="9725">MTWRRARTGQASGTSGVLEQSWRVGGPTGAEVAALEVFKSQPKRSLVRASCFEVFGEPELPPGARVNYSGDDPGVGRLTKYSFVDAHVDAA</sequence>
<evidence type="ECO:0000313" key="2">
    <source>
        <dbReference type="EMBL" id="MDO1538024.1"/>
    </source>
</evidence>
<dbReference type="Pfam" id="PF11379">
    <property type="entry name" value="DUF3182"/>
    <property type="match status" value="1"/>
</dbReference>
<keyword evidence="3" id="KW-1185">Reference proteome</keyword>
<gene>
    <name evidence="2" type="ORF">Q2T77_37945</name>
</gene>
<proteinExistence type="predicted"/>
<comment type="caution">
    <text evidence="2">The sequence shown here is derived from an EMBL/GenBank/DDBJ whole genome shotgun (WGS) entry which is preliminary data.</text>
</comment>
<organism evidence="2 3">
    <name type="scientific">Variovorax ginsengisoli</name>
    <dbReference type="NCBI Taxonomy" id="363844"/>
    <lineage>
        <taxon>Bacteria</taxon>
        <taxon>Pseudomonadati</taxon>
        <taxon>Pseudomonadota</taxon>
        <taxon>Betaproteobacteria</taxon>
        <taxon>Burkholderiales</taxon>
        <taxon>Comamonadaceae</taxon>
        <taxon>Variovorax</taxon>
    </lineage>
</organism>
<accession>A0ABT8SI12</accession>
<dbReference type="EMBL" id="JAUKVY010000058">
    <property type="protein sequence ID" value="MDO1538024.1"/>
    <property type="molecule type" value="Genomic_DNA"/>
</dbReference>